<gene>
    <name evidence="2" type="ORF">MCQ_00670</name>
</gene>
<comment type="caution">
    <text evidence="2">The sequence shown here is derived from an EMBL/GenBank/DDBJ whole genome shotgun (WGS) entry which is preliminary data.</text>
</comment>
<keyword evidence="1" id="KW-1133">Transmembrane helix</keyword>
<reference evidence="2 3" key="1">
    <citation type="submission" date="2012-03" db="EMBL/GenBank/DDBJ databases">
        <title>The Genome Sequence of Bartonella washoensis Sb944nv.</title>
        <authorList>
            <consortium name="The Broad Institute Genome Sequencing Platform"/>
            <consortium name="The Broad Institute Genome Sequencing Center for Infectious Disease"/>
            <person name="Feldgarden M."/>
            <person name="Kirby J."/>
            <person name="Kosoy M."/>
            <person name="Birtles R."/>
            <person name="Probert W.S."/>
            <person name="Chiaraviglio L."/>
            <person name="Young S.K."/>
            <person name="Zeng Q."/>
            <person name="Gargeya S."/>
            <person name="Fitzgerald M."/>
            <person name="Haas B."/>
            <person name="Abouelleil A."/>
            <person name="Alvarado L."/>
            <person name="Arachchi H.M."/>
            <person name="Berlin A."/>
            <person name="Chapman S.B."/>
            <person name="Gearin G."/>
            <person name="Goldberg J."/>
            <person name="Griggs A."/>
            <person name="Gujja S."/>
            <person name="Hansen M."/>
            <person name="Heiman D."/>
            <person name="Howarth C."/>
            <person name="Larimer J."/>
            <person name="Lui A."/>
            <person name="MacDonald P.J.P."/>
            <person name="McCowen C."/>
            <person name="Montmayeur A."/>
            <person name="Murphy C."/>
            <person name="Neiman D."/>
            <person name="Pearson M."/>
            <person name="Priest M."/>
            <person name="Roberts A."/>
            <person name="Saif S."/>
            <person name="Shea T."/>
            <person name="Sisk P."/>
            <person name="Stolte C."/>
            <person name="Sykes S."/>
            <person name="Wortman J."/>
            <person name="Nusbaum C."/>
            <person name="Birren B."/>
        </authorList>
    </citation>
    <scope>NUCLEOTIDE SEQUENCE [LARGE SCALE GENOMIC DNA]</scope>
    <source>
        <strain evidence="2 3">Sb944nv</strain>
    </source>
</reference>
<evidence type="ECO:0000313" key="3">
    <source>
        <dbReference type="Proteomes" id="UP000008947"/>
    </source>
</evidence>
<evidence type="ECO:0000313" key="2">
    <source>
        <dbReference type="EMBL" id="EJF79817.1"/>
    </source>
</evidence>
<dbReference type="HOGENOM" id="CLU_155731_0_0_5"/>
<proteinExistence type="predicted"/>
<dbReference type="Proteomes" id="UP000008947">
    <property type="component" value="Unassembled WGS sequence"/>
</dbReference>
<protein>
    <submittedName>
        <fullName evidence="2">Uncharacterized protein</fullName>
    </submittedName>
</protein>
<dbReference type="PATRIC" id="fig|1094563.3.peg.774"/>
<sequence>MKKSNTFQAKTNRKSIVSFVTLITFLAIQSVNAQSATHSIDIFVGMQYGLSMIIPIVGVVLLLFVFLIYVFRLITRPTFMRLTFSVFVAGAAFYISNILFHIS</sequence>
<dbReference type="AlphaFoldDB" id="J1J6G8"/>
<name>J1J6G8_9HYPH</name>
<dbReference type="EMBL" id="AILU01000021">
    <property type="protein sequence ID" value="EJF79817.1"/>
    <property type="molecule type" value="Genomic_DNA"/>
</dbReference>
<accession>J1J6G8</accession>
<evidence type="ECO:0000256" key="1">
    <source>
        <dbReference type="SAM" id="Phobius"/>
    </source>
</evidence>
<feature type="transmembrane region" description="Helical" evidence="1">
    <location>
        <begin position="82"/>
        <end position="102"/>
    </location>
</feature>
<keyword evidence="1" id="KW-0812">Transmembrane</keyword>
<keyword evidence="1" id="KW-0472">Membrane</keyword>
<feature type="transmembrane region" description="Helical" evidence="1">
    <location>
        <begin position="49"/>
        <end position="70"/>
    </location>
</feature>
<dbReference type="RefSeq" id="WP_006923545.1">
    <property type="nucleotide sequence ID" value="NZ_JH725023.1"/>
</dbReference>
<keyword evidence="3" id="KW-1185">Reference proteome</keyword>
<dbReference type="eggNOG" id="ENOG503140K">
    <property type="taxonomic scope" value="Bacteria"/>
</dbReference>
<organism evidence="2 3">
    <name type="scientific">Candidatus Bartonella washoeensis Sb944nv</name>
    <dbReference type="NCBI Taxonomy" id="1094563"/>
    <lineage>
        <taxon>Bacteria</taxon>
        <taxon>Pseudomonadati</taxon>
        <taxon>Pseudomonadota</taxon>
        <taxon>Alphaproteobacteria</taxon>
        <taxon>Hyphomicrobiales</taxon>
        <taxon>Bartonellaceae</taxon>
        <taxon>Bartonella</taxon>
    </lineage>
</organism>